<feature type="region of interest" description="Disordered" evidence="1">
    <location>
        <begin position="1"/>
        <end position="45"/>
    </location>
</feature>
<gene>
    <name evidence="2" type="ORF">GCM10010977_33180</name>
</gene>
<name>A0ABQ2MDW9_9MICC</name>
<accession>A0ABQ2MDW9</accession>
<dbReference type="EMBL" id="BMLQ01000016">
    <property type="protein sequence ID" value="GGO50002.1"/>
    <property type="molecule type" value="Genomic_DNA"/>
</dbReference>
<organism evidence="2 3">
    <name type="scientific">Citricoccus zhacaiensis</name>
    <dbReference type="NCBI Taxonomy" id="489142"/>
    <lineage>
        <taxon>Bacteria</taxon>
        <taxon>Bacillati</taxon>
        <taxon>Actinomycetota</taxon>
        <taxon>Actinomycetes</taxon>
        <taxon>Micrococcales</taxon>
        <taxon>Micrococcaceae</taxon>
        <taxon>Citricoccus</taxon>
    </lineage>
</organism>
<reference evidence="3" key="1">
    <citation type="journal article" date="2019" name="Int. J. Syst. Evol. Microbiol.">
        <title>The Global Catalogue of Microorganisms (GCM) 10K type strain sequencing project: providing services to taxonomists for standard genome sequencing and annotation.</title>
        <authorList>
            <consortium name="The Broad Institute Genomics Platform"/>
            <consortium name="The Broad Institute Genome Sequencing Center for Infectious Disease"/>
            <person name="Wu L."/>
            <person name="Ma J."/>
        </authorList>
    </citation>
    <scope>NUCLEOTIDE SEQUENCE [LARGE SCALE GENOMIC DNA]</scope>
    <source>
        <strain evidence="3">CGMCC 1.7064</strain>
    </source>
</reference>
<evidence type="ECO:0000313" key="3">
    <source>
        <dbReference type="Proteomes" id="UP000642509"/>
    </source>
</evidence>
<protein>
    <submittedName>
        <fullName evidence="2">Uncharacterized protein</fullName>
    </submittedName>
</protein>
<proteinExistence type="predicted"/>
<comment type="caution">
    <text evidence="2">The sequence shown here is derived from an EMBL/GenBank/DDBJ whole genome shotgun (WGS) entry which is preliminary data.</text>
</comment>
<sequence length="108" mass="12359">MSWVKRPGGGAYRANAELFRTSDPTVFGGPKTWQPEDTSGPPSGLEPYVRVSFPVQDAKAVRWTQTHVLVQWPDDAHHPVQAWVPASWVHRIPREESSWTDPYDRHDR</sequence>
<evidence type="ECO:0000313" key="2">
    <source>
        <dbReference type="EMBL" id="GGO50002.1"/>
    </source>
</evidence>
<evidence type="ECO:0000256" key="1">
    <source>
        <dbReference type="SAM" id="MobiDB-lite"/>
    </source>
</evidence>
<dbReference type="Proteomes" id="UP000642509">
    <property type="component" value="Unassembled WGS sequence"/>
</dbReference>
<dbReference type="RefSeq" id="WP_159554320.1">
    <property type="nucleotide sequence ID" value="NZ_BAAAOU010000006.1"/>
</dbReference>
<keyword evidence="3" id="KW-1185">Reference proteome</keyword>